<name>A0AAD7G6B5_MYCRO</name>
<feature type="region of interest" description="Disordered" evidence="1">
    <location>
        <begin position="173"/>
        <end position="202"/>
    </location>
</feature>
<gene>
    <name evidence="2" type="ORF">B0H17DRAFT_1144803</name>
</gene>
<organism evidence="2 3">
    <name type="scientific">Mycena rosella</name>
    <name type="common">Pink bonnet</name>
    <name type="synonym">Agaricus rosellus</name>
    <dbReference type="NCBI Taxonomy" id="1033263"/>
    <lineage>
        <taxon>Eukaryota</taxon>
        <taxon>Fungi</taxon>
        <taxon>Dikarya</taxon>
        <taxon>Basidiomycota</taxon>
        <taxon>Agaricomycotina</taxon>
        <taxon>Agaricomycetes</taxon>
        <taxon>Agaricomycetidae</taxon>
        <taxon>Agaricales</taxon>
        <taxon>Marasmiineae</taxon>
        <taxon>Mycenaceae</taxon>
        <taxon>Mycena</taxon>
    </lineage>
</organism>
<comment type="caution">
    <text evidence="2">The sequence shown here is derived from an EMBL/GenBank/DDBJ whole genome shotgun (WGS) entry which is preliminary data.</text>
</comment>
<evidence type="ECO:0000256" key="1">
    <source>
        <dbReference type="SAM" id="MobiDB-lite"/>
    </source>
</evidence>
<reference evidence="2" key="1">
    <citation type="submission" date="2023-03" db="EMBL/GenBank/DDBJ databases">
        <title>Massive genome expansion in bonnet fungi (Mycena s.s.) driven by repeated elements and novel gene families across ecological guilds.</title>
        <authorList>
            <consortium name="Lawrence Berkeley National Laboratory"/>
            <person name="Harder C.B."/>
            <person name="Miyauchi S."/>
            <person name="Viragh M."/>
            <person name="Kuo A."/>
            <person name="Thoen E."/>
            <person name="Andreopoulos B."/>
            <person name="Lu D."/>
            <person name="Skrede I."/>
            <person name="Drula E."/>
            <person name="Henrissat B."/>
            <person name="Morin E."/>
            <person name="Kohler A."/>
            <person name="Barry K."/>
            <person name="LaButti K."/>
            <person name="Morin E."/>
            <person name="Salamov A."/>
            <person name="Lipzen A."/>
            <person name="Mereny Z."/>
            <person name="Hegedus B."/>
            <person name="Baldrian P."/>
            <person name="Stursova M."/>
            <person name="Weitz H."/>
            <person name="Taylor A."/>
            <person name="Grigoriev I.V."/>
            <person name="Nagy L.G."/>
            <person name="Martin F."/>
            <person name="Kauserud H."/>
        </authorList>
    </citation>
    <scope>NUCLEOTIDE SEQUENCE</scope>
    <source>
        <strain evidence="2">CBHHK067</strain>
    </source>
</reference>
<protein>
    <submittedName>
        <fullName evidence="2">Uncharacterized protein</fullName>
    </submittedName>
</protein>
<accession>A0AAD7G6B5</accession>
<sequence>MANNTPVPRTPTGPICRFDSWLTEQLSFTKDLAIFSPTLDELVRAAWPLDEERRLTPREFINWLHIQGLFLSCFCSRVEYTALAAEIIMVDLLRISQESSLEAQYPPVIIHHAPYTQGANGPWHPSQPRVFGGYLGEIKPLIDLDAPYLADPYKRTTMRIMLVDDFELVEGQLGPKHGKNQKGRWHSSRTRKQRRSRNWAKA</sequence>
<dbReference type="Proteomes" id="UP001221757">
    <property type="component" value="Unassembled WGS sequence"/>
</dbReference>
<feature type="compositionally biased region" description="Basic residues" evidence="1">
    <location>
        <begin position="176"/>
        <end position="202"/>
    </location>
</feature>
<keyword evidence="3" id="KW-1185">Reference proteome</keyword>
<dbReference type="AlphaFoldDB" id="A0AAD7G6B5"/>
<dbReference type="EMBL" id="JARKIE010000253">
    <property type="protein sequence ID" value="KAJ7661100.1"/>
    <property type="molecule type" value="Genomic_DNA"/>
</dbReference>
<proteinExistence type="predicted"/>
<evidence type="ECO:0000313" key="2">
    <source>
        <dbReference type="EMBL" id="KAJ7661100.1"/>
    </source>
</evidence>
<evidence type="ECO:0000313" key="3">
    <source>
        <dbReference type="Proteomes" id="UP001221757"/>
    </source>
</evidence>